<dbReference type="SUPFAM" id="SSF52540">
    <property type="entry name" value="P-loop containing nucleoside triphosphate hydrolases"/>
    <property type="match status" value="1"/>
</dbReference>
<dbReference type="InterPro" id="IPR027417">
    <property type="entry name" value="P-loop_NTPase"/>
</dbReference>
<organism evidence="2 3">
    <name type="scientific">Actinomycetospora chlora</name>
    <dbReference type="NCBI Taxonomy" id="663608"/>
    <lineage>
        <taxon>Bacteria</taxon>
        <taxon>Bacillati</taxon>
        <taxon>Actinomycetota</taxon>
        <taxon>Actinomycetes</taxon>
        <taxon>Pseudonocardiales</taxon>
        <taxon>Pseudonocardiaceae</taxon>
        <taxon>Actinomycetospora</taxon>
    </lineage>
</organism>
<dbReference type="InterPro" id="IPR022205">
    <property type="entry name" value="DUF3732"/>
</dbReference>
<keyword evidence="1" id="KW-0175">Coiled coil</keyword>
<evidence type="ECO:0000313" key="2">
    <source>
        <dbReference type="EMBL" id="GAA4808443.1"/>
    </source>
</evidence>
<dbReference type="EMBL" id="BAABHO010000061">
    <property type="protein sequence ID" value="GAA4808443.1"/>
    <property type="molecule type" value="Genomic_DNA"/>
</dbReference>
<dbReference type="Proteomes" id="UP001500928">
    <property type="component" value="Unassembled WGS sequence"/>
</dbReference>
<gene>
    <name evidence="2" type="ORF">GCM10023200_52780</name>
</gene>
<feature type="coiled-coil region" evidence="1">
    <location>
        <begin position="284"/>
        <end position="311"/>
    </location>
</feature>
<comment type="caution">
    <text evidence="2">The sequence shown here is derived from an EMBL/GenBank/DDBJ whole genome shotgun (WGS) entry which is preliminary data.</text>
</comment>
<accession>A0ABP9CCP1</accession>
<dbReference type="Pfam" id="PF12532">
    <property type="entry name" value="DUF3732"/>
    <property type="match status" value="1"/>
</dbReference>
<protein>
    <submittedName>
        <fullName evidence="2">DUF3732 domain-containing protein</fullName>
    </submittedName>
</protein>
<evidence type="ECO:0000256" key="1">
    <source>
        <dbReference type="SAM" id="Coils"/>
    </source>
</evidence>
<feature type="coiled-coil region" evidence="1">
    <location>
        <begin position="199"/>
        <end position="226"/>
    </location>
</feature>
<sequence>MTLQISSVRLYNRRGEIRTIDLRPNRLNIITGASKTGKSSIVEIVEYCFASAAFTVPVGVIRNTVSVYSLQLETPYGTVICARQPPANDRQNTTTMHVSFRNPELGPPILSELEHNANLDDAREFLSKVCGIEENETFVGSGVRPSYPADIRHALFFVLQAQNEVANPDILFHSQAEEWFPQSIRDVFPYFLGAVSRDYVLRRQELTSLEREIRKLRRQVGEDNALRIASGRVQGLVREAQSVGLIPDAFDPLISNSNALTLLAQALDLDVDADVDSYESAGQVADLVATRERLRQELFEAQTEASNLRALLAAHDEYGTETREQQARLSSLALLRLDGEEGDQVEACPVCESVLLTPVPLASSINRDLASIEDEIGEVQRSAPRVRELLGSTQDRAQSLNALLRENQVEIDAALAAEQRLERLRDLALRRSNVRGRIGLFLESVNQETESGLTEAAIQDLERRAEALRAELDPDDVRERVNSALSRIAALTMAIARQLSAEYAENPARLDLRSLSLIIDTDAGARELSEIGSGANWVAYHLALFLALQEFFIFNDRPVPRFLILDQPSQVYFPADHGDERELGGEDREALSRYFRVIIDRIASSGSGFQVLVLDHADLEEEWFQDAVIQRWRDGEALVPAAWINSGEATHSAP</sequence>
<name>A0ABP9CCP1_9PSEU</name>
<evidence type="ECO:0000313" key="3">
    <source>
        <dbReference type="Proteomes" id="UP001500928"/>
    </source>
</evidence>
<reference evidence="3" key="1">
    <citation type="journal article" date="2019" name="Int. J. Syst. Evol. Microbiol.">
        <title>The Global Catalogue of Microorganisms (GCM) 10K type strain sequencing project: providing services to taxonomists for standard genome sequencing and annotation.</title>
        <authorList>
            <consortium name="The Broad Institute Genomics Platform"/>
            <consortium name="The Broad Institute Genome Sequencing Center for Infectious Disease"/>
            <person name="Wu L."/>
            <person name="Ma J."/>
        </authorList>
    </citation>
    <scope>NUCLEOTIDE SEQUENCE [LARGE SCALE GENOMIC DNA]</scope>
    <source>
        <strain evidence="3">JCM 17979</strain>
    </source>
</reference>
<proteinExistence type="predicted"/>
<keyword evidence="3" id="KW-1185">Reference proteome</keyword>